<dbReference type="GO" id="GO:0046513">
    <property type="term" value="P:ceramide biosynthetic process"/>
    <property type="evidence" value="ECO:0007669"/>
    <property type="project" value="TreeGrafter"/>
</dbReference>
<protein>
    <submittedName>
        <fullName evidence="6">Sphingomyelin phosphodiesterase 4</fullName>
    </submittedName>
</protein>
<dbReference type="GO" id="GO:0006685">
    <property type="term" value="P:sphingomyelin catabolic process"/>
    <property type="evidence" value="ECO:0007669"/>
    <property type="project" value="TreeGrafter"/>
</dbReference>
<organism evidence="6 7">
    <name type="scientific">Zootermopsis nevadensis</name>
    <name type="common">Dampwood termite</name>
    <dbReference type="NCBI Taxonomy" id="136037"/>
    <lineage>
        <taxon>Eukaryota</taxon>
        <taxon>Metazoa</taxon>
        <taxon>Ecdysozoa</taxon>
        <taxon>Arthropoda</taxon>
        <taxon>Hexapoda</taxon>
        <taxon>Insecta</taxon>
        <taxon>Pterygota</taxon>
        <taxon>Neoptera</taxon>
        <taxon>Polyneoptera</taxon>
        <taxon>Dictyoptera</taxon>
        <taxon>Blattodea</taxon>
        <taxon>Blattoidea</taxon>
        <taxon>Termitoidae</taxon>
        <taxon>Termopsidae</taxon>
        <taxon>Zootermopsis</taxon>
    </lineage>
</organism>
<evidence type="ECO:0000313" key="7">
    <source>
        <dbReference type="Proteomes" id="UP000027135"/>
    </source>
</evidence>
<name>A0A067RMT8_ZOONE</name>
<evidence type="ECO:0000256" key="2">
    <source>
        <dbReference type="ARBA" id="ARBA00022692"/>
    </source>
</evidence>
<dbReference type="InterPro" id="IPR024129">
    <property type="entry name" value="Sphingomy_SMPD4"/>
</dbReference>
<evidence type="ECO:0000256" key="3">
    <source>
        <dbReference type="ARBA" id="ARBA00022989"/>
    </source>
</evidence>
<keyword evidence="4 5" id="KW-0472">Membrane</keyword>
<dbReference type="Pfam" id="PF14724">
    <property type="entry name" value="mit_SMPDase"/>
    <property type="match status" value="1"/>
</dbReference>
<dbReference type="EMBL" id="KK852530">
    <property type="protein sequence ID" value="KDR21935.1"/>
    <property type="molecule type" value="Genomic_DNA"/>
</dbReference>
<keyword evidence="2 5" id="KW-0812">Transmembrane</keyword>
<dbReference type="Proteomes" id="UP000027135">
    <property type="component" value="Unassembled WGS sequence"/>
</dbReference>
<comment type="subcellular location">
    <subcellularLocation>
        <location evidence="1">Membrane</location>
        <topology evidence="1">Single-pass membrane protein</topology>
    </subcellularLocation>
</comment>
<dbReference type="GO" id="GO:0050290">
    <property type="term" value="F:sphingomyelin phosphodiesterase D activity"/>
    <property type="evidence" value="ECO:0007669"/>
    <property type="project" value="InterPro"/>
</dbReference>
<evidence type="ECO:0000256" key="4">
    <source>
        <dbReference type="ARBA" id="ARBA00023136"/>
    </source>
</evidence>
<reference evidence="6 7" key="1">
    <citation type="journal article" date="2014" name="Nat. Commun.">
        <title>Molecular traces of alternative social organization in a termite genome.</title>
        <authorList>
            <person name="Terrapon N."/>
            <person name="Li C."/>
            <person name="Robertson H.M."/>
            <person name="Ji L."/>
            <person name="Meng X."/>
            <person name="Booth W."/>
            <person name="Chen Z."/>
            <person name="Childers C.P."/>
            <person name="Glastad K.M."/>
            <person name="Gokhale K."/>
            <person name="Gowin J."/>
            <person name="Gronenberg W."/>
            <person name="Hermansen R.A."/>
            <person name="Hu H."/>
            <person name="Hunt B.G."/>
            <person name="Huylmans A.K."/>
            <person name="Khalil S.M."/>
            <person name="Mitchell R.D."/>
            <person name="Munoz-Torres M.C."/>
            <person name="Mustard J.A."/>
            <person name="Pan H."/>
            <person name="Reese J.T."/>
            <person name="Scharf M.E."/>
            <person name="Sun F."/>
            <person name="Vogel H."/>
            <person name="Xiao J."/>
            <person name="Yang W."/>
            <person name="Yang Z."/>
            <person name="Yang Z."/>
            <person name="Zhou J."/>
            <person name="Zhu J."/>
            <person name="Brent C.S."/>
            <person name="Elsik C.G."/>
            <person name="Goodisman M.A."/>
            <person name="Liberles D.A."/>
            <person name="Roe R.M."/>
            <person name="Vargo E.L."/>
            <person name="Vilcinskas A."/>
            <person name="Wang J."/>
            <person name="Bornberg-Bauer E."/>
            <person name="Korb J."/>
            <person name="Zhang G."/>
            <person name="Liebig J."/>
        </authorList>
    </citation>
    <scope>NUCLEOTIDE SEQUENCE [LARGE SCALE GENOMIC DNA]</scope>
    <source>
        <tissue evidence="6">Whole organism</tissue>
    </source>
</reference>
<accession>A0A067RMT8</accession>
<evidence type="ECO:0000256" key="5">
    <source>
        <dbReference type="SAM" id="Phobius"/>
    </source>
</evidence>
<keyword evidence="7" id="KW-1185">Reference proteome</keyword>
<dbReference type="FunCoup" id="A0A067RMT8">
    <property type="interactions" value="1673"/>
</dbReference>
<dbReference type="OMA" id="EERGKIH"/>
<dbReference type="InParanoid" id="A0A067RMT8"/>
<dbReference type="GO" id="GO:0016020">
    <property type="term" value="C:membrane"/>
    <property type="evidence" value="ECO:0007669"/>
    <property type="project" value="UniProtKB-SubCell"/>
</dbReference>
<dbReference type="eggNOG" id="KOG4396">
    <property type="taxonomic scope" value="Eukaryota"/>
</dbReference>
<sequence length="866" mass="99563">MATSGDSLSVRLNNALNLPLQYRCDELANIFEEFGNKELQMILPQLLESLFGLTDQMGWGLRTIYHNMQPCEFDILFRFLHPHGAMFRLCYKLLTDFYAKYEFPLTYLPGKVRKQIEDGMVPPFYSNKVQLDPQTRVPISLTLNSFEFYIFHFAYHLVNPWLQRVMDHGSWSLWETVYKHLAEEYLVHFLPSDGSSVLPYAGCYIYPKSSVSFQAVSRPARSPTLFRQSVVLKQGSTSSSLHSSPSLPQQSSLVEIWRSESVIQVFIDFWLSYGERDMSYLGTATPSRHYYPTVASSSYFHSQVQPQPNFALCQCPCYLHIQMQPQPNMALRHYPDLLPSVEHIRVVRNLVKHLHYFANSIIGDLSAMDELKRIILPSSQAKLYGFMRHTIHHWPLDSSFRLILETWLSYIQPWRYTDWQHRNMRSPTGRDNDEHTRTVDRQWINFIAENVLSYTVIFRQLLPRFKRLDLTTPKNAHMLFRVTKVFSQPNLNTMIKEVEHCLDGVSGAHLSNDSVSSSSPETSHQGHKWSALVRQQVLELEGPGYQYKPLFGSETVSQVFQFMLLIQRAIETAHNLQLHLETVLRNRSSSFFASLKNFFSSQSDSDEYSLEERRKVSAYLGTCLCYVSNIFEIDSARLPNVSSANDHDAFNSCNTLSSRHGTSGLLEGENTSMEASPFRSLGSTSVSPLLASRDWKERRKCIKYEGDPDLQPIKSTENAFLVRLLHQITSKLNEMYTLEMCHLYEQRGLLGCIARQLLCPPMITRAYDKNSTSEYAPRVEMVLPPRLSLRSFASHRTIAYLLVGMGLAWVFGYGPAAFIFILLFLCLFCMLLKAVLEPWFGSTHRSVTVDALPSPINQSDMSFSEF</sequence>
<proteinExistence type="predicted"/>
<keyword evidence="3 5" id="KW-1133">Transmembrane helix</keyword>
<dbReference type="PANTHER" id="PTHR12988">
    <property type="entry name" value="SPHINGOMYELIN PHOSPHODIESTERASE 4"/>
    <property type="match status" value="1"/>
</dbReference>
<gene>
    <name evidence="6" type="ORF">L798_00487</name>
</gene>
<dbReference type="GO" id="GO:0046475">
    <property type="term" value="P:glycerophospholipid catabolic process"/>
    <property type="evidence" value="ECO:0007669"/>
    <property type="project" value="TreeGrafter"/>
</dbReference>
<dbReference type="STRING" id="136037.A0A067RMT8"/>
<evidence type="ECO:0000313" key="6">
    <source>
        <dbReference type="EMBL" id="KDR21935.1"/>
    </source>
</evidence>
<dbReference type="PANTHER" id="PTHR12988:SF6">
    <property type="entry name" value="SPHINGOMYELIN PHOSPHODIESTERASE 4"/>
    <property type="match status" value="1"/>
</dbReference>
<evidence type="ECO:0000256" key="1">
    <source>
        <dbReference type="ARBA" id="ARBA00004167"/>
    </source>
</evidence>
<dbReference type="AlphaFoldDB" id="A0A067RMT8"/>
<feature type="transmembrane region" description="Helical" evidence="5">
    <location>
        <begin position="817"/>
        <end position="836"/>
    </location>
</feature>